<evidence type="ECO:0000256" key="2">
    <source>
        <dbReference type="SAM" id="SignalP"/>
    </source>
</evidence>
<sequence>MARLSSTVPLLLVVIVFVLAVTTSPPFQAHASRHHQVADVADPPSSSSSSSVETDKVSAGTDVLIIQTYKRDHVAEDGNSNRFSLPARAPSTAPASSPPEGGGLAGDVGGFFADLRRKFWRLDEPYHHVIPGIGDHN</sequence>
<proteinExistence type="predicted"/>
<organism evidence="3 4">
    <name type="scientific">Miscanthus lutarioriparius</name>
    <dbReference type="NCBI Taxonomy" id="422564"/>
    <lineage>
        <taxon>Eukaryota</taxon>
        <taxon>Viridiplantae</taxon>
        <taxon>Streptophyta</taxon>
        <taxon>Embryophyta</taxon>
        <taxon>Tracheophyta</taxon>
        <taxon>Spermatophyta</taxon>
        <taxon>Magnoliopsida</taxon>
        <taxon>Liliopsida</taxon>
        <taxon>Poales</taxon>
        <taxon>Poaceae</taxon>
        <taxon>PACMAD clade</taxon>
        <taxon>Panicoideae</taxon>
        <taxon>Andropogonodae</taxon>
        <taxon>Andropogoneae</taxon>
        <taxon>Saccharinae</taxon>
        <taxon>Miscanthus</taxon>
    </lineage>
</organism>
<feature type="region of interest" description="Disordered" evidence="1">
    <location>
        <begin position="34"/>
        <end position="57"/>
    </location>
</feature>
<evidence type="ECO:0000313" key="3">
    <source>
        <dbReference type="EMBL" id="CAD6261450.1"/>
    </source>
</evidence>
<feature type="chain" id="PRO_5032568113" evidence="2">
    <location>
        <begin position="21"/>
        <end position="137"/>
    </location>
</feature>
<dbReference type="AlphaFoldDB" id="A0A811QR42"/>
<keyword evidence="2" id="KW-0732">Signal</keyword>
<feature type="signal peptide" evidence="2">
    <location>
        <begin position="1"/>
        <end position="20"/>
    </location>
</feature>
<evidence type="ECO:0000313" key="4">
    <source>
        <dbReference type="Proteomes" id="UP000604825"/>
    </source>
</evidence>
<accession>A0A811QR42</accession>
<name>A0A811QR42_9POAL</name>
<dbReference type="Proteomes" id="UP000604825">
    <property type="component" value="Unassembled WGS sequence"/>
</dbReference>
<gene>
    <name evidence="3" type="ORF">NCGR_LOCUS44871</name>
</gene>
<feature type="compositionally biased region" description="Low complexity" evidence="1">
    <location>
        <begin position="84"/>
        <end position="99"/>
    </location>
</feature>
<feature type="region of interest" description="Disordered" evidence="1">
    <location>
        <begin position="75"/>
        <end position="105"/>
    </location>
</feature>
<comment type="caution">
    <text evidence="3">The sequence shown here is derived from an EMBL/GenBank/DDBJ whole genome shotgun (WGS) entry which is preliminary data.</text>
</comment>
<keyword evidence="4" id="KW-1185">Reference proteome</keyword>
<evidence type="ECO:0000256" key="1">
    <source>
        <dbReference type="SAM" id="MobiDB-lite"/>
    </source>
</evidence>
<reference evidence="3" key="1">
    <citation type="submission" date="2020-10" db="EMBL/GenBank/DDBJ databases">
        <authorList>
            <person name="Han B."/>
            <person name="Lu T."/>
            <person name="Zhao Q."/>
            <person name="Huang X."/>
            <person name="Zhao Y."/>
        </authorList>
    </citation>
    <scope>NUCLEOTIDE SEQUENCE</scope>
</reference>
<dbReference type="EMBL" id="CAJGYO010000011">
    <property type="protein sequence ID" value="CAD6261450.1"/>
    <property type="molecule type" value="Genomic_DNA"/>
</dbReference>
<protein>
    <submittedName>
        <fullName evidence="3">Uncharacterized protein</fullName>
    </submittedName>
</protein>